<name>A0ACC0N5W2_RHOML</name>
<sequence length="244" mass="26972">MMMLTMTTLFKIGAVRRLCDREMRGFFLAGISRSTATIFTFTGASRSNLSEAVADLFSGRGAEASLLYSLGWARWSSEGLNWRDPAEAAGNGKMGKSRMSHNKVPSQGAVPFSWEKRPGVSKVAAHWDCSEDVGQLGQKLPPPPCPPESARASFHELPVPLPPSVFQLPTRSSSRRGIRKQDDPFLNAYRECTKGSIEGKDGGGFRLRKNMNFLSCKHSVSMRDDSMVRISKLPNSKSDRDREL</sequence>
<keyword evidence="2" id="KW-1185">Reference proteome</keyword>
<evidence type="ECO:0000313" key="1">
    <source>
        <dbReference type="EMBL" id="KAI8548560.1"/>
    </source>
</evidence>
<proteinExistence type="predicted"/>
<comment type="caution">
    <text evidence="1">The sequence shown here is derived from an EMBL/GenBank/DDBJ whole genome shotgun (WGS) entry which is preliminary data.</text>
</comment>
<dbReference type="Proteomes" id="UP001062846">
    <property type="component" value="Chromosome 7"/>
</dbReference>
<protein>
    <submittedName>
        <fullName evidence="1">Uncharacterized protein</fullName>
    </submittedName>
</protein>
<evidence type="ECO:0000313" key="2">
    <source>
        <dbReference type="Proteomes" id="UP001062846"/>
    </source>
</evidence>
<accession>A0ACC0N5W2</accession>
<organism evidence="1 2">
    <name type="scientific">Rhododendron molle</name>
    <name type="common">Chinese azalea</name>
    <name type="synonym">Azalea mollis</name>
    <dbReference type="NCBI Taxonomy" id="49168"/>
    <lineage>
        <taxon>Eukaryota</taxon>
        <taxon>Viridiplantae</taxon>
        <taxon>Streptophyta</taxon>
        <taxon>Embryophyta</taxon>
        <taxon>Tracheophyta</taxon>
        <taxon>Spermatophyta</taxon>
        <taxon>Magnoliopsida</taxon>
        <taxon>eudicotyledons</taxon>
        <taxon>Gunneridae</taxon>
        <taxon>Pentapetalae</taxon>
        <taxon>asterids</taxon>
        <taxon>Ericales</taxon>
        <taxon>Ericaceae</taxon>
        <taxon>Ericoideae</taxon>
        <taxon>Rhodoreae</taxon>
        <taxon>Rhododendron</taxon>
    </lineage>
</organism>
<reference evidence="1" key="1">
    <citation type="submission" date="2022-02" db="EMBL/GenBank/DDBJ databases">
        <title>Plant Genome Project.</title>
        <authorList>
            <person name="Zhang R.-G."/>
        </authorList>
    </citation>
    <scope>NUCLEOTIDE SEQUENCE</scope>
    <source>
        <strain evidence="1">AT1</strain>
    </source>
</reference>
<dbReference type="EMBL" id="CM046394">
    <property type="protein sequence ID" value="KAI8548560.1"/>
    <property type="molecule type" value="Genomic_DNA"/>
</dbReference>
<gene>
    <name evidence="1" type="ORF">RHMOL_Rhmol07G0281800</name>
</gene>